<dbReference type="EMBL" id="JBHUME010000019">
    <property type="protein sequence ID" value="MFD2615341.1"/>
    <property type="molecule type" value="Genomic_DNA"/>
</dbReference>
<feature type="compositionally biased region" description="Polar residues" evidence="1">
    <location>
        <begin position="140"/>
        <end position="159"/>
    </location>
</feature>
<dbReference type="RefSeq" id="WP_377607137.1">
    <property type="nucleotide sequence ID" value="NZ_JBHUME010000019.1"/>
</dbReference>
<sequence>MKKTKQPGDNFSLKTKKNEDPAVMSWINTQTNLMDSVRYLIENEISRNGIRNLQAHIPTERGPVSQMAGVALQELGQGRQELAAASAAAVPLSAPAAAVEREHAGDARKSEFERAVPVQTAGHTSRSTEASSERDAADSKQANVSGPQAASGRTQSSAEQNEKYAAEPPVPAEDDIDEDDIESWI</sequence>
<accession>A0ABW5PJC8</accession>
<gene>
    <name evidence="2" type="ORF">ACFSUF_23340</name>
</gene>
<reference evidence="3" key="1">
    <citation type="journal article" date="2019" name="Int. J. Syst. Evol. Microbiol.">
        <title>The Global Catalogue of Microorganisms (GCM) 10K type strain sequencing project: providing services to taxonomists for standard genome sequencing and annotation.</title>
        <authorList>
            <consortium name="The Broad Institute Genomics Platform"/>
            <consortium name="The Broad Institute Genome Sequencing Center for Infectious Disease"/>
            <person name="Wu L."/>
            <person name="Ma J."/>
        </authorList>
    </citation>
    <scope>NUCLEOTIDE SEQUENCE [LARGE SCALE GENOMIC DNA]</scope>
    <source>
        <strain evidence="3">KCTC 3950</strain>
    </source>
</reference>
<feature type="region of interest" description="Disordered" evidence="1">
    <location>
        <begin position="90"/>
        <end position="185"/>
    </location>
</feature>
<proteinExistence type="predicted"/>
<keyword evidence="3" id="KW-1185">Reference proteome</keyword>
<organism evidence="2 3">
    <name type="scientific">Paenibacillus gansuensis</name>
    <dbReference type="NCBI Taxonomy" id="306542"/>
    <lineage>
        <taxon>Bacteria</taxon>
        <taxon>Bacillati</taxon>
        <taxon>Bacillota</taxon>
        <taxon>Bacilli</taxon>
        <taxon>Bacillales</taxon>
        <taxon>Paenibacillaceae</taxon>
        <taxon>Paenibacillus</taxon>
    </lineage>
</organism>
<evidence type="ECO:0000313" key="3">
    <source>
        <dbReference type="Proteomes" id="UP001597541"/>
    </source>
</evidence>
<evidence type="ECO:0000313" key="2">
    <source>
        <dbReference type="EMBL" id="MFD2615341.1"/>
    </source>
</evidence>
<feature type="compositionally biased region" description="Basic and acidic residues" evidence="1">
    <location>
        <begin position="99"/>
        <end position="114"/>
    </location>
</feature>
<protein>
    <submittedName>
        <fullName evidence="2">Uncharacterized protein</fullName>
    </submittedName>
</protein>
<dbReference type="Proteomes" id="UP001597541">
    <property type="component" value="Unassembled WGS sequence"/>
</dbReference>
<feature type="compositionally biased region" description="Acidic residues" evidence="1">
    <location>
        <begin position="172"/>
        <end position="185"/>
    </location>
</feature>
<feature type="compositionally biased region" description="Polar residues" evidence="1">
    <location>
        <begin position="121"/>
        <end position="130"/>
    </location>
</feature>
<name>A0ABW5PJC8_9BACL</name>
<evidence type="ECO:0000256" key="1">
    <source>
        <dbReference type="SAM" id="MobiDB-lite"/>
    </source>
</evidence>
<comment type="caution">
    <text evidence="2">The sequence shown here is derived from an EMBL/GenBank/DDBJ whole genome shotgun (WGS) entry which is preliminary data.</text>
</comment>